<dbReference type="InterPro" id="IPR051017">
    <property type="entry name" value="Aldolase-II_Adducin_sf"/>
</dbReference>
<dbReference type="AlphaFoldDB" id="A0A7R8ZTY4"/>
<reference evidence="2" key="1">
    <citation type="submission" date="2020-11" db="EMBL/GenBank/DDBJ databases">
        <authorList>
            <person name="Tran Van P."/>
        </authorList>
    </citation>
    <scope>NUCLEOTIDE SEQUENCE</scope>
</reference>
<dbReference type="GO" id="GO:0051015">
    <property type="term" value="F:actin filament binding"/>
    <property type="evidence" value="ECO:0007669"/>
    <property type="project" value="TreeGrafter"/>
</dbReference>
<dbReference type="EMBL" id="OB678765">
    <property type="protein sequence ID" value="CAD7236395.1"/>
    <property type="molecule type" value="Genomic_DNA"/>
</dbReference>
<feature type="non-terminal residue" evidence="2">
    <location>
        <position position="145"/>
    </location>
</feature>
<dbReference type="GO" id="GO:0005886">
    <property type="term" value="C:plasma membrane"/>
    <property type="evidence" value="ECO:0007669"/>
    <property type="project" value="UniProtKB-SubCell"/>
</dbReference>
<dbReference type="OrthoDB" id="3238794at2759"/>
<name>A0A7R8ZTY4_9CRUS</name>
<comment type="similarity">
    <text evidence="1">Belongs to the aldolase class II family. Adducin subfamily.</text>
</comment>
<organism evidence="2">
    <name type="scientific">Cyprideis torosa</name>
    <dbReference type="NCBI Taxonomy" id="163714"/>
    <lineage>
        <taxon>Eukaryota</taxon>
        <taxon>Metazoa</taxon>
        <taxon>Ecdysozoa</taxon>
        <taxon>Arthropoda</taxon>
        <taxon>Crustacea</taxon>
        <taxon>Oligostraca</taxon>
        <taxon>Ostracoda</taxon>
        <taxon>Podocopa</taxon>
        <taxon>Podocopida</taxon>
        <taxon>Cytherocopina</taxon>
        <taxon>Cytheroidea</taxon>
        <taxon>Cytherideidae</taxon>
        <taxon>Cyprideis</taxon>
    </lineage>
</organism>
<dbReference type="Gene3D" id="3.40.225.10">
    <property type="entry name" value="Class II aldolase/adducin N-terminal domain"/>
    <property type="match status" value="1"/>
</dbReference>
<dbReference type="GO" id="GO:0014069">
    <property type="term" value="C:postsynaptic density"/>
    <property type="evidence" value="ECO:0007669"/>
    <property type="project" value="TreeGrafter"/>
</dbReference>
<sequence>PQARLSPDAEHFLINPFGLSYNEITASSLVKVDLKGAVIDPGTTNFGINLAGYTLHSAIHGVRPDIRCIVHIHTPSVVAISSVKQGLLPVSQEACLLGDVTYHQYQGLVVDADEKQAIAKDLGLSSKVMLLRNHGAVCGGETVEE</sequence>
<dbReference type="PANTHER" id="PTHR10672">
    <property type="entry name" value="ADDUCIN"/>
    <property type="match status" value="1"/>
</dbReference>
<dbReference type="PANTHER" id="PTHR10672:SF3">
    <property type="entry name" value="PROTEIN HU-LI TAI SHAO"/>
    <property type="match status" value="1"/>
</dbReference>
<dbReference type="SMART" id="SM01007">
    <property type="entry name" value="Aldolase_II"/>
    <property type="match status" value="1"/>
</dbReference>
<feature type="non-terminal residue" evidence="2">
    <location>
        <position position="1"/>
    </location>
</feature>
<gene>
    <name evidence="2" type="ORF">CTOB1V02_LOCUS14210</name>
</gene>
<proteinExistence type="inferred from homology"/>
<dbReference type="InterPro" id="IPR001303">
    <property type="entry name" value="Aldolase_II/adducin_N"/>
</dbReference>
<accession>A0A7R8ZTY4</accession>
<dbReference type="SUPFAM" id="SSF53639">
    <property type="entry name" value="AraD/HMP-PK domain-like"/>
    <property type="match status" value="1"/>
</dbReference>
<protein>
    <submittedName>
        <fullName evidence="2">Uncharacterized protein</fullName>
    </submittedName>
</protein>
<dbReference type="Pfam" id="PF00596">
    <property type="entry name" value="Aldolase_II"/>
    <property type="match status" value="1"/>
</dbReference>
<dbReference type="InterPro" id="IPR036409">
    <property type="entry name" value="Aldolase_II/adducin_N_sf"/>
</dbReference>
<dbReference type="GO" id="GO:0005856">
    <property type="term" value="C:cytoskeleton"/>
    <property type="evidence" value="ECO:0007669"/>
    <property type="project" value="TreeGrafter"/>
</dbReference>
<evidence type="ECO:0000256" key="1">
    <source>
        <dbReference type="ARBA" id="ARBA00006274"/>
    </source>
</evidence>
<evidence type="ECO:0000313" key="2">
    <source>
        <dbReference type="EMBL" id="CAD7236395.1"/>
    </source>
</evidence>